<dbReference type="EMBL" id="LXQA010624396">
    <property type="protein sequence ID" value="MCI62743.1"/>
    <property type="molecule type" value="Genomic_DNA"/>
</dbReference>
<organism evidence="1 2">
    <name type="scientific">Trifolium medium</name>
    <dbReference type="NCBI Taxonomy" id="97028"/>
    <lineage>
        <taxon>Eukaryota</taxon>
        <taxon>Viridiplantae</taxon>
        <taxon>Streptophyta</taxon>
        <taxon>Embryophyta</taxon>
        <taxon>Tracheophyta</taxon>
        <taxon>Spermatophyta</taxon>
        <taxon>Magnoliopsida</taxon>
        <taxon>eudicotyledons</taxon>
        <taxon>Gunneridae</taxon>
        <taxon>Pentapetalae</taxon>
        <taxon>rosids</taxon>
        <taxon>fabids</taxon>
        <taxon>Fabales</taxon>
        <taxon>Fabaceae</taxon>
        <taxon>Papilionoideae</taxon>
        <taxon>50 kb inversion clade</taxon>
        <taxon>NPAAA clade</taxon>
        <taxon>Hologalegina</taxon>
        <taxon>IRL clade</taxon>
        <taxon>Trifolieae</taxon>
        <taxon>Trifolium</taxon>
    </lineage>
</organism>
<comment type="caution">
    <text evidence="1">The sequence shown here is derived from an EMBL/GenBank/DDBJ whole genome shotgun (WGS) entry which is preliminary data.</text>
</comment>
<dbReference type="AlphaFoldDB" id="A0A392TNM4"/>
<dbReference type="Proteomes" id="UP000265520">
    <property type="component" value="Unassembled WGS sequence"/>
</dbReference>
<evidence type="ECO:0000313" key="1">
    <source>
        <dbReference type="EMBL" id="MCI62743.1"/>
    </source>
</evidence>
<accession>A0A392TNM4</accession>
<feature type="non-terminal residue" evidence="1">
    <location>
        <position position="39"/>
    </location>
</feature>
<keyword evidence="2" id="KW-1185">Reference proteome</keyword>
<protein>
    <submittedName>
        <fullName evidence="1">Retrovirus-related pol polyprotein</fullName>
    </submittedName>
</protein>
<reference evidence="1 2" key="1">
    <citation type="journal article" date="2018" name="Front. Plant Sci.">
        <title>Red Clover (Trifolium pratense) and Zigzag Clover (T. medium) - A Picture of Genomic Similarities and Differences.</title>
        <authorList>
            <person name="Dluhosova J."/>
            <person name="Istvanek J."/>
            <person name="Nedelnik J."/>
            <person name="Repkova J."/>
        </authorList>
    </citation>
    <scope>NUCLEOTIDE SEQUENCE [LARGE SCALE GENOMIC DNA]</scope>
    <source>
        <strain evidence="2">cv. 10/8</strain>
        <tissue evidence="1">Leaf</tissue>
    </source>
</reference>
<proteinExistence type="predicted"/>
<sequence>MTGSSNSFPANLPILDGKNWDQWCVKMNVIFGFQEVEEL</sequence>
<name>A0A392TNM4_9FABA</name>
<evidence type="ECO:0000313" key="2">
    <source>
        <dbReference type="Proteomes" id="UP000265520"/>
    </source>
</evidence>